<keyword evidence="2" id="KW-0472">Membrane</keyword>
<feature type="compositionally biased region" description="Basic and acidic residues" evidence="1">
    <location>
        <begin position="7"/>
        <end position="16"/>
    </location>
</feature>
<accession>A0A1G7BPD7</accession>
<feature type="region of interest" description="Disordered" evidence="1">
    <location>
        <begin position="204"/>
        <end position="247"/>
    </location>
</feature>
<feature type="transmembrane region" description="Helical" evidence="2">
    <location>
        <begin position="113"/>
        <end position="134"/>
    </location>
</feature>
<evidence type="ECO:0000256" key="1">
    <source>
        <dbReference type="SAM" id="MobiDB-lite"/>
    </source>
</evidence>
<evidence type="ECO:0000313" key="5">
    <source>
        <dbReference type="Proteomes" id="UP000182744"/>
    </source>
</evidence>
<reference evidence="5" key="2">
    <citation type="submission" date="2016-10" db="EMBL/GenBank/DDBJ databases">
        <authorList>
            <person name="Varghese N."/>
        </authorList>
    </citation>
    <scope>NUCLEOTIDE SEQUENCE [LARGE SCALE GENOMIC DNA]</scope>
    <source>
        <strain evidence="5">DSM 20639</strain>
    </source>
</reference>
<gene>
    <name evidence="3" type="ORF">R6G71_07040</name>
    <name evidence="4" type="ORF">SAMN05421878_10582</name>
</gene>
<evidence type="ECO:0000313" key="4">
    <source>
        <dbReference type="EMBL" id="SDE28782.1"/>
    </source>
</evidence>
<dbReference type="RefSeq" id="WP_074661945.1">
    <property type="nucleotide sequence ID" value="NZ_FNAU01000005.1"/>
</dbReference>
<reference evidence="3" key="3">
    <citation type="submission" date="2023-10" db="EMBL/GenBank/DDBJ databases">
        <title>Whole Genome based description of the genera Actinobaculum and Actinotignum reveals a complex phylogenetic relationship within the species included in the genus Actinotignum.</title>
        <authorList>
            <person name="Jensen C.S."/>
            <person name="Dargis R."/>
            <person name="Kemp M."/>
            <person name="Christensen J.J."/>
        </authorList>
    </citation>
    <scope>NUCLEOTIDE SEQUENCE</scope>
    <source>
        <strain evidence="3">Actinobaculum_suis_CCUG19206T</strain>
    </source>
</reference>
<dbReference type="Proteomes" id="UP000182744">
    <property type="component" value="Unassembled WGS sequence"/>
</dbReference>
<evidence type="ECO:0000313" key="3">
    <source>
        <dbReference type="EMBL" id="MDY5153794.1"/>
    </source>
</evidence>
<dbReference type="Proteomes" id="UP001273799">
    <property type="component" value="Unassembled WGS sequence"/>
</dbReference>
<protein>
    <submittedName>
        <fullName evidence="3">DUF3043 domain-containing protein</fullName>
    </submittedName>
</protein>
<proteinExistence type="predicted"/>
<organism evidence="4 5">
    <name type="scientific">Actinobaculum suis</name>
    <dbReference type="NCBI Taxonomy" id="1657"/>
    <lineage>
        <taxon>Bacteria</taxon>
        <taxon>Bacillati</taxon>
        <taxon>Actinomycetota</taxon>
        <taxon>Actinomycetes</taxon>
        <taxon>Actinomycetales</taxon>
        <taxon>Actinomycetaceae</taxon>
        <taxon>Actinobaculum</taxon>
    </lineage>
</organism>
<evidence type="ECO:0000256" key="2">
    <source>
        <dbReference type="SAM" id="Phobius"/>
    </source>
</evidence>
<sequence>MALFGKKKTEPEEKPETSAPAQRPKGYTPGKGRPTPKRKDVERRNRRPIISEKSTLTREEKKILKAEQRARSNEIYERQQKAMREGDEKNMPELHRGPIRRFARDCIDSRRHFATLVLPLLAIIFIGIFVLRANPVVMQYFVWGTYGLLFVMLFDGWLAAYRARTLVAHKYGADKVPDRTISQMWVRTFYPRRWRMPRPQCAIGEYPEGGAPEDLRAARQKNREDRRQARAEKREEKRTLRRAKKEK</sequence>
<dbReference type="EMBL" id="FNAU01000005">
    <property type="protein sequence ID" value="SDE28782.1"/>
    <property type="molecule type" value="Genomic_DNA"/>
</dbReference>
<name>A0A1G7BPD7_9ACTO</name>
<dbReference type="EMBL" id="JAWNFU010000004">
    <property type="protein sequence ID" value="MDY5153794.1"/>
    <property type="molecule type" value="Genomic_DNA"/>
</dbReference>
<keyword evidence="5" id="KW-1185">Reference proteome</keyword>
<dbReference type="InterPro" id="IPR021403">
    <property type="entry name" value="DUF3043"/>
</dbReference>
<keyword evidence="2" id="KW-1133">Transmembrane helix</keyword>
<feature type="region of interest" description="Disordered" evidence="1">
    <location>
        <begin position="69"/>
        <end position="92"/>
    </location>
</feature>
<reference evidence="4" key="1">
    <citation type="submission" date="2016-10" db="EMBL/GenBank/DDBJ databases">
        <authorList>
            <person name="de Groot N.N."/>
        </authorList>
    </citation>
    <scope>NUCLEOTIDE SEQUENCE [LARGE SCALE GENOMIC DNA]</scope>
    <source>
        <strain evidence="4">DSM 20639</strain>
    </source>
</reference>
<keyword evidence="2" id="KW-0812">Transmembrane</keyword>
<feature type="region of interest" description="Disordered" evidence="1">
    <location>
        <begin position="1"/>
        <end position="54"/>
    </location>
</feature>
<feature type="compositionally biased region" description="Basic and acidic residues" evidence="1">
    <location>
        <begin position="213"/>
        <end position="238"/>
    </location>
</feature>
<feature type="transmembrane region" description="Helical" evidence="2">
    <location>
        <begin position="140"/>
        <end position="161"/>
    </location>
</feature>
<dbReference type="Pfam" id="PF11241">
    <property type="entry name" value="DUF3043"/>
    <property type="match status" value="1"/>
</dbReference>
<dbReference type="AlphaFoldDB" id="A0A1G7BPD7"/>